<proteinExistence type="inferred from homology"/>
<gene>
    <name evidence="7" type="ORF">SAMN05216290_3981</name>
</gene>
<dbReference type="PANTHER" id="PTHR30469">
    <property type="entry name" value="MULTIDRUG RESISTANCE PROTEIN MDTA"/>
    <property type="match status" value="1"/>
</dbReference>
<dbReference type="Pfam" id="PF25954">
    <property type="entry name" value="Beta-barrel_RND_2"/>
    <property type="match status" value="1"/>
</dbReference>
<feature type="domain" description="Multidrug resistance protein MdtA-like barrel-sandwich hybrid" evidence="4">
    <location>
        <begin position="98"/>
        <end position="223"/>
    </location>
</feature>
<evidence type="ECO:0000256" key="3">
    <source>
        <dbReference type="SAM" id="SignalP"/>
    </source>
</evidence>
<feature type="coiled-coil region" evidence="2">
    <location>
        <begin position="27"/>
        <end position="54"/>
    </location>
</feature>
<evidence type="ECO:0000313" key="7">
    <source>
        <dbReference type="EMBL" id="SEW43746.1"/>
    </source>
</evidence>
<dbReference type="InterPro" id="IPR058792">
    <property type="entry name" value="Beta-barrel_RND_2"/>
</dbReference>
<feature type="signal peptide" evidence="3">
    <location>
        <begin position="1"/>
        <end position="18"/>
    </location>
</feature>
<dbReference type="EMBL" id="FOIR01000006">
    <property type="protein sequence ID" value="SEW43746.1"/>
    <property type="molecule type" value="Genomic_DNA"/>
</dbReference>
<dbReference type="Proteomes" id="UP000199437">
    <property type="component" value="Unassembled WGS sequence"/>
</dbReference>
<evidence type="ECO:0000259" key="4">
    <source>
        <dbReference type="Pfam" id="PF25917"/>
    </source>
</evidence>
<dbReference type="STRING" id="1267423.SAMN05216290_3981"/>
<dbReference type="AlphaFoldDB" id="A0A1I0RRC9"/>
<comment type="similarity">
    <text evidence="1">Belongs to the membrane fusion protein (MFP) (TC 8.A.1) family.</text>
</comment>
<evidence type="ECO:0000256" key="2">
    <source>
        <dbReference type="SAM" id="Coils"/>
    </source>
</evidence>
<evidence type="ECO:0000259" key="5">
    <source>
        <dbReference type="Pfam" id="PF25954"/>
    </source>
</evidence>
<feature type="domain" description="CusB-like beta-barrel" evidence="5">
    <location>
        <begin position="230"/>
        <end position="301"/>
    </location>
</feature>
<sequence>MKVNSIIAIFLTSLVVLACGQSNDDSLEGKKASLAEAKKELKALEQKIGDLEKQIADEDPSFGKANVKSTLITTVPAAKTTFEHQIEVRGNVESRTNVFVSSEVMGQLIEVNVVEGQKVSKGQVIARVDSENLEKSIDEVKTQLSFATTIFEKRARLWEKNIGTEVEYLQAKNNKESLENQLSTLQTQLDKTQIRAPFTGSVEDVPVKEGEIVQPGSPVAFIVSNANMYITAEVSENYIGRFEVGDKVEVELPAMGETFTSTISSVGNVINAASRTFTVEVKLPQVAKYLKTNLVALVHMTDYRAEEAVVIPSRIIQEDFEGNYVFLLDNKKAKKVHVKLGQSFDNQTEVVAGLSGGESVIDKGNRAVADGTTVEVQN</sequence>
<accession>A0A1I0RRC9</accession>
<dbReference type="Gene3D" id="2.40.30.170">
    <property type="match status" value="1"/>
</dbReference>
<dbReference type="PROSITE" id="PS51257">
    <property type="entry name" value="PROKAR_LIPOPROTEIN"/>
    <property type="match status" value="1"/>
</dbReference>
<feature type="domain" description="YknX-like C-terminal permuted SH3-like" evidence="6">
    <location>
        <begin position="309"/>
        <end position="376"/>
    </location>
</feature>
<keyword evidence="8" id="KW-1185">Reference proteome</keyword>
<name>A0A1I0RRC9_9BACT</name>
<keyword evidence="2" id="KW-0175">Coiled coil</keyword>
<dbReference type="SUPFAM" id="SSF111369">
    <property type="entry name" value="HlyD-like secretion proteins"/>
    <property type="match status" value="1"/>
</dbReference>
<keyword evidence="3" id="KW-0732">Signal</keyword>
<dbReference type="PANTHER" id="PTHR30469:SF15">
    <property type="entry name" value="HLYD FAMILY OF SECRETION PROTEINS"/>
    <property type="match status" value="1"/>
</dbReference>
<reference evidence="8" key="1">
    <citation type="submission" date="2016-10" db="EMBL/GenBank/DDBJ databases">
        <authorList>
            <person name="Varghese N."/>
            <person name="Submissions S."/>
        </authorList>
    </citation>
    <scope>NUCLEOTIDE SEQUENCE [LARGE SCALE GENOMIC DNA]</scope>
    <source>
        <strain evidence="8">CGMCC 1.12402</strain>
    </source>
</reference>
<dbReference type="InterPro" id="IPR006143">
    <property type="entry name" value="RND_pump_MFP"/>
</dbReference>
<evidence type="ECO:0000313" key="8">
    <source>
        <dbReference type="Proteomes" id="UP000199437"/>
    </source>
</evidence>
<dbReference type="InterPro" id="IPR058637">
    <property type="entry name" value="YknX-like_C"/>
</dbReference>
<dbReference type="RefSeq" id="WP_162844604.1">
    <property type="nucleotide sequence ID" value="NZ_OZ247500.1"/>
</dbReference>
<evidence type="ECO:0000256" key="1">
    <source>
        <dbReference type="ARBA" id="ARBA00009477"/>
    </source>
</evidence>
<protein>
    <submittedName>
        <fullName evidence="7">RND family efflux transporter, MFP subunit</fullName>
    </submittedName>
</protein>
<dbReference type="Gene3D" id="2.40.50.100">
    <property type="match status" value="2"/>
</dbReference>
<dbReference type="InterPro" id="IPR058625">
    <property type="entry name" value="MdtA-like_BSH"/>
</dbReference>
<dbReference type="Pfam" id="PF25989">
    <property type="entry name" value="YknX_C"/>
    <property type="match status" value="1"/>
</dbReference>
<dbReference type="GO" id="GO:1990281">
    <property type="term" value="C:efflux pump complex"/>
    <property type="evidence" value="ECO:0007669"/>
    <property type="project" value="TreeGrafter"/>
</dbReference>
<feature type="chain" id="PRO_5011761256" evidence="3">
    <location>
        <begin position="19"/>
        <end position="378"/>
    </location>
</feature>
<dbReference type="Gene3D" id="2.40.420.20">
    <property type="match status" value="1"/>
</dbReference>
<dbReference type="Pfam" id="PF25917">
    <property type="entry name" value="BSH_RND"/>
    <property type="match status" value="1"/>
</dbReference>
<organism evidence="7 8">
    <name type="scientific">Roseivirga pacifica</name>
    <dbReference type="NCBI Taxonomy" id="1267423"/>
    <lineage>
        <taxon>Bacteria</taxon>
        <taxon>Pseudomonadati</taxon>
        <taxon>Bacteroidota</taxon>
        <taxon>Cytophagia</taxon>
        <taxon>Cytophagales</taxon>
        <taxon>Roseivirgaceae</taxon>
        <taxon>Roseivirga</taxon>
    </lineage>
</organism>
<dbReference type="GO" id="GO:0015562">
    <property type="term" value="F:efflux transmembrane transporter activity"/>
    <property type="evidence" value="ECO:0007669"/>
    <property type="project" value="TreeGrafter"/>
</dbReference>
<feature type="coiled-coil region" evidence="2">
    <location>
        <begin position="161"/>
        <end position="195"/>
    </location>
</feature>
<dbReference type="NCBIfam" id="TIGR01730">
    <property type="entry name" value="RND_mfp"/>
    <property type="match status" value="1"/>
</dbReference>
<evidence type="ECO:0000259" key="6">
    <source>
        <dbReference type="Pfam" id="PF25989"/>
    </source>
</evidence>